<dbReference type="KEGG" id="snk:CP967_31455"/>
<sequence length="255" mass="27090">MKDFRRSSGGTARTVTHIRAAQEVLALTARLVPLRQLPPRHLPFRRGLVALGALTAAALLLSSCDGDGPDPGARADRGPAVVAPGRPGEPARTLSPGEAVKEAGNDSPNSADFRYARMMIAHHEQAVVLTSLVPDRASSATVKALSARIAAGQRPEIGAMQGWLTNNGGDGREEAHDHSTMPGMATEAQLERLRAAEGEAFDALFLRLMITHHQGAVTMAAEALSDGNNVQIEEMATDVIAQQTVEIDRMRSLLD</sequence>
<name>A0A5J6FLN8_9ACTN</name>
<proteinExistence type="predicted"/>
<dbReference type="Proteomes" id="UP000326178">
    <property type="component" value="Chromosome"/>
</dbReference>
<protein>
    <submittedName>
        <fullName evidence="3">DUF305 domain-containing protein</fullName>
    </submittedName>
</protein>
<evidence type="ECO:0000313" key="3">
    <source>
        <dbReference type="EMBL" id="QEU75885.1"/>
    </source>
</evidence>
<evidence type="ECO:0000313" key="4">
    <source>
        <dbReference type="Proteomes" id="UP000326178"/>
    </source>
</evidence>
<evidence type="ECO:0000259" key="2">
    <source>
        <dbReference type="Pfam" id="PF03713"/>
    </source>
</evidence>
<keyword evidence="4" id="KW-1185">Reference proteome</keyword>
<dbReference type="EMBL" id="CP023702">
    <property type="protein sequence ID" value="QEU75885.1"/>
    <property type="molecule type" value="Genomic_DNA"/>
</dbReference>
<accession>A0A5J6FLN8</accession>
<evidence type="ECO:0000256" key="1">
    <source>
        <dbReference type="SAM" id="MobiDB-lite"/>
    </source>
</evidence>
<dbReference type="PANTHER" id="PTHR36933">
    <property type="entry name" value="SLL0788 PROTEIN"/>
    <property type="match status" value="1"/>
</dbReference>
<gene>
    <name evidence="3" type="ORF">CP967_31455</name>
</gene>
<reference evidence="3 4" key="1">
    <citation type="submission" date="2017-09" db="EMBL/GenBank/DDBJ databases">
        <authorList>
            <person name="Lee N."/>
            <person name="Cho B.-K."/>
        </authorList>
    </citation>
    <scope>NUCLEOTIDE SEQUENCE [LARGE SCALE GENOMIC DNA]</scope>
    <source>
        <strain evidence="3 4">ATCC 12769</strain>
    </source>
</reference>
<feature type="domain" description="DUF305" evidence="2">
    <location>
        <begin position="112"/>
        <end position="254"/>
    </location>
</feature>
<dbReference type="OrthoDB" id="26872at2"/>
<organism evidence="3 4">
    <name type="scientific">Streptomyces nitrosporeus</name>
    <dbReference type="NCBI Taxonomy" id="28894"/>
    <lineage>
        <taxon>Bacteria</taxon>
        <taxon>Bacillati</taxon>
        <taxon>Actinomycetota</taxon>
        <taxon>Actinomycetes</taxon>
        <taxon>Kitasatosporales</taxon>
        <taxon>Streptomycetaceae</taxon>
        <taxon>Streptomyces</taxon>
    </lineage>
</organism>
<dbReference type="PANTHER" id="PTHR36933:SF1">
    <property type="entry name" value="SLL0788 PROTEIN"/>
    <property type="match status" value="1"/>
</dbReference>
<dbReference type="Gene3D" id="1.20.1260.10">
    <property type="match status" value="1"/>
</dbReference>
<dbReference type="InterPro" id="IPR005183">
    <property type="entry name" value="DUF305_CopM-like"/>
</dbReference>
<dbReference type="Pfam" id="PF03713">
    <property type="entry name" value="DUF305"/>
    <property type="match status" value="1"/>
</dbReference>
<feature type="region of interest" description="Disordered" evidence="1">
    <location>
        <begin position="69"/>
        <end position="108"/>
    </location>
</feature>
<dbReference type="AlphaFoldDB" id="A0A5J6FLN8"/>
<dbReference type="InterPro" id="IPR012347">
    <property type="entry name" value="Ferritin-like"/>
</dbReference>